<dbReference type="Proteomes" id="UP001597459">
    <property type="component" value="Unassembled WGS sequence"/>
</dbReference>
<dbReference type="RefSeq" id="WP_378257871.1">
    <property type="nucleotide sequence ID" value="NZ_JBHSJV010000001.1"/>
</dbReference>
<protein>
    <submittedName>
        <fullName evidence="1">Uncharacterized protein</fullName>
    </submittedName>
</protein>
<proteinExistence type="predicted"/>
<name>A0ABW5N579_9FLAO</name>
<reference evidence="2" key="1">
    <citation type="journal article" date="2019" name="Int. J. Syst. Evol. Microbiol.">
        <title>The Global Catalogue of Microorganisms (GCM) 10K type strain sequencing project: providing services to taxonomists for standard genome sequencing and annotation.</title>
        <authorList>
            <consortium name="The Broad Institute Genomics Platform"/>
            <consortium name="The Broad Institute Genome Sequencing Center for Infectious Disease"/>
            <person name="Wu L."/>
            <person name="Ma J."/>
        </authorList>
    </citation>
    <scope>NUCLEOTIDE SEQUENCE [LARGE SCALE GENOMIC DNA]</scope>
    <source>
        <strain evidence="2">KCTC 42423</strain>
    </source>
</reference>
<organism evidence="1 2">
    <name type="scientific">Aquimarina hainanensis</name>
    <dbReference type="NCBI Taxonomy" id="1578017"/>
    <lineage>
        <taxon>Bacteria</taxon>
        <taxon>Pseudomonadati</taxon>
        <taxon>Bacteroidota</taxon>
        <taxon>Flavobacteriia</taxon>
        <taxon>Flavobacteriales</taxon>
        <taxon>Flavobacteriaceae</taxon>
        <taxon>Aquimarina</taxon>
    </lineage>
</organism>
<accession>A0ABW5N579</accession>
<sequence length="68" mass="8156">MFRNVDLEKEMYSPIIDDISCFLKEELSIDEFPENLLFKTISNISKEWIALGDFTFYNGLFLDEFYTR</sequence>
<comment type="caution">
    <text evidence="1">The sequence shown here is derived from an EMBL/GenBank/DDBJ whole genome shotgun (WGS) entry which is preliminary data.</text>
</comment>
<keyword evidence="2" id="KW-1185">Reference proteome</keyword>
<dbReference type="EMBL" id="JBHULX010000001">
    <property type="protein sequence ID" value="MFD2589269.1"/>
    <property type="molecule type" value="Genomic_DNA"/>
</dbReference>
<evidence type="ECO:0000313" key="1">
    <source>
        <dbReference type="EMBL" id="MFD2589269.1"/>
    </source>
</evidence>
<gene>
    <name evidence="1" type="ORF">ACFSTE_00400</name>
</gene>
<evidence type="ECO:0000313" key="2">
    <source>
        <dbReference type="Proteomes" id="UP001597459"/>
    </source>
</evidence>